<dbReference type="InterPro" id="IPR013324">
    <property type="entry name" value="RNA_pol_sigma_r3/r4-like"/>
</dbReference>
<feature type="transmembrane region" description="Helical" evidence="7">
    <location>
        <begin position="258"/>
        <end position="279"/>
    </location>
</feature>
<evidence type="ECO:0000256" key="1">
    <source>
        <dbReference type="ARBA" id="ARBA00010641"/>
    </source>
</evidence>
<dbReference type="Proteomes" id="UP001596413">
    <property type="component" value="Unassembled WGS sequence"/>
</dbReference>
<dbReference type="InterPro" id="IPR013325">
    <property type="entry name" value="RNA_pol_sigma_r2"/>
</dbReference>
<protein>
    <submittedName>
        <fullName evidence="8">RNA polymerase sigma factor</fullName>
    </submittedName>
</protein>
<evidence type="ECO:0000256" key="3">
    <source>
        <dbReference type="ARBA" id="ARBA00023082"/>
    </source>
</evidence>
<keyword evidence="3" id="KW-0731">Sigma factor</keyword>
<keyword evidence="7" id="KW-0812">Transmembrane</keyword>
<keyword evidence="7" id="KW-0472">Membrane</keyword>
<evidence type="ECO:0000256" key="4">
    <source>
        <dbReference type="ARBA" id="ARBA00023125"/>
    </source>
</evidence>
<keyword evidence="4" id="KW-0238">DNA-binding</keyword>
<name>A0ABW2GCX4_9ACTN</name>
<proteinExistence type="inferred from homology"/>
<dbReference type="Gene3D" id="1.10.10.10">
    <property type="entry name" value="Winged helix-like DNA-binding domain superfamily/Winged helix DNA-binding domain"/>
    <property type="match status" value="1"/>
</dbReference>
<keyword evidence="2" id="KW-0805">Transcription regulation</keyword>
<evidence type="ECO:0000256" key="6">
    <source>
        <dbReference type="SAM" id="MobiDB-lite"/>
    </source>
</evidence>
<dbReference type="SUPFAM" id="SSF88946">
    <property type="entry name" value="Sigma2 domain of RNA polymerase sigma factors"/>
    <property type="match status" value="1"/>
</dbReference>
<keyword evidence="9" id="KW-1185">Reference proteome</keyword>
<comment type="caution">
    <text evidence="8">The sequence shown here is derived from an EMBL/GenBank/DDBJ whole genome shotgun (WGS) entry which is preliminary data.</text>
</comment>
<sequence>MSGGDTGGGKGPADAEEPGGAGRPQGAGGPGGGGLAVESGAGRRGKGARGDGARGDGAAAAARAFDALYVGCAPELTRQVRLLTGDGAQAARSVQYAFHTAWEHWPEVARDRDPQGWVRAAAYEHALSPWRRLRLRPGRGSGAGADTGAAAGEERALLTGLLALPPAYRRAVMLYDGLGLDLPETAAEVEASTPATAGRVTHGRAALARSLPELAGLDPERQGELLNVRLRRLREAQPADVPEPGEVRRLSERRTAGWGWRTAALVAALVVGVVLTVLLTPDYTRTGSVEQPPWEEPATTRIVLTGEADPGP</sequence>
<dbReference type="InterPro" id="IPR036388">
    <property type="entry name" value="WH-like_DNA-bd_sf"/>
</dbReference>
<keyword evidence="5" id="KW-0804">Transcription</keyword>
<dbReference type="PANTHER" id="PTHR43133:SF8">
    <property type="entry name" value="RNA POLYMERASE SIGMA FACTOR HI_1459-RELATED"/>
    <property type="match status" value="1"/>
</dbReference>
<comment type="similarity">
    <text evidence="1">Belongs to the sigma-70 factor family. ECF subfamily.</text>
</comment>
<gene>
    <name evidence="8" type="ORF">ACFQLX_04390</name>
</gene>
<dbReference type="PANTHER" id="PTHR43133">
    <property type="entry name" value="RNA POLYMERASE ECF-TYPE SIGMA FACTO"/>
    <property type="match status" value="1"/>
</dbReference>
<evidence type="ECO:0000313" key="8">
    <source>
        <dbReference type="EMBL" id="MFC7217413.1"/>
    </source>
</evidence>
<accession>A0ABW2GCX4</accession>
<dbReference type="SUPFAM" id="SSF88659">
    <property type="entry name" value="Sigma3 and sigma4 domains of RNA polymerase sigma factors"/>
    <property type="match status" value="1"/>
</dbReference>
<evidence type="ECO:0000313" key="9">
    <source>
        <dbReference type="Proteomes" id="UP001596413"/>
    </source>
</evidence>
<feature type="compositionally biased region" description="Gly residues" evidence="6">
    <location>
        <begin position="1"/>
        <end position="11"/>
    </location>
</feature>
<evidence type="ECO:0000256" key="7">
    <source>
        <dbReference type="SAM" id="Phobius"/>
    </source>
</evidence>
<organism evidence="8 9">
    <name type="scientific">Streptomyces polyrhachis</name>
    <dbReference type="NCBI Taxonomy" id="1282885"/>
    <lineage>
        <taxon>Bacteria</taxon>
        <taxon>Bacillati</taxon>
        <taxon>Actinomycetota</taxon>
        <taxon>Actinomycetes</taxon>
        <taxon>Kitasatosporales</taxon>
        <taxon>Streptomycetaceae</taxon>
        <taxon>Streptomyces</taxon>
    </lineage>
</organism>
<dbReference type="EMBL" id="JBHSZO010000004">
    <property type="protein sequence ID" value="MFC7217413.1"/>
    <property type="molecule type" value="Genomic_DNA"/>
</dbReference>
<feature type="compositionally biased region" description="Gly residues" evidence="6">
    <location>
        <begin position="19"/>
        <end position="35"/>
    </location>
</feature>
<feature type="region of interest" description="Disordered" evidence="6">
    <location>
        <begin position="1"/>
        <end position="55"/>
    </location>
</feature>
<dbReference type="RefSeq" id="WP_386412089.1">
    <property type="nucleotide sequence ID" value="NZ_JBHSZO010000004.1"/>
</dbReference>
<keyword evidence="7" id="KW-1133">Transmembrane helix</keyword>
<reference evidence="9" key="1">
    <citation type="journal article" date="2019" name="Int. J. Syst. Evol. Microbiol.">
        <title>The Global Catalogue of Microorganisms (GCM) 10K type strain sequencing project: providing services to taxonomists for standard genome sequencing and annotation.</title>
        <authorList>
            <consortium name="The Broad Institute Genomics Platform"/>
            <consortium name="The Broad Institute Genome Sequencing Center for Infectious Disease"/>
            <person name="Wu L."/>
            <person name="Ma J."/>
        </authorList>
    </citation>
    <scope>NUCLEOTIDE SEQUENCE [LARGE SCALE GENOMIC DNA]</scope>
    <source>
        <strain evidence="9">CGMCC 1.13681</strain>
    </source>
</reference>
<evidence type="ECO:0000256" key="5">
    <source>
        <dbReference type="ARBA" id="ARBA00023163"/>
    </source>
</evidence>
<dbReference type="Gene3D" id="1.10.1740.10">
    <property type="match status" value="1"/>
</dbReference>
<dbReference type="InterPro" id="IPR039425">
    <property type="entry name" value="RNA_pol_sigma-70-like"/>
</dbReference>
<evidence type="ECO:0000256" key="2">
    <source>
        <dbReference type="ARBA" id="ARBA00023015"/>
    </source>
</evidence>